<reference evidence="1 2" key="1">
    <citation type="journal article" date="2021" name="Elife">
        <title>Chloroplast acquisition without the gene transfer in kleptoplastic sea slugs, Plakobranchus ocellatus.</title>
        <authorList>
            <person name="Maeda T."/>
            <person name="Takahashi S."/>
            <person name="Yoshida T."/>
            <person name="Shimamura S."/>
            <person name="Takaki Y."/>
            <person name="Nagai Y."/>
            <person name="Toyoda A."/>
            <person name="Suzuki Y."/>
            <person name="Arimoto A."/>
            <person name="Ishii H."/>
            <person name="Satoh N."/>
            <person name="Nishiyama T."/>
            <person name="Hasebe M."/>
            <person name="Maruyama T."/>
            <person name="Minagawa J."/>
            <person name="Obokata J."/>
            <person name="Shigenobu S."/>
        </authorList>
    </citation>
    <scope>NUCLEOTIDE SEQUENCE [LARGE SCALE GENOMIC DNA]</scope>
</reference>
<gene>
    <name evidence="1" type="ORF">PoB_005455200</name>
</gene>
<dbReference type="Proteomes" id="UP000735302">
    <property type="component" value="Unassembled WGS sequence"/>
</dbReference>
<keyword evidence="2" id="KW-1185">Reference proteome</keyword>
<name>A0AAV4C938_9GAST</name>
<dbReference type="AlphaFoldDB" id="A0AAV4C938"/>
<proteinExistence type="predicted"/>
<accession>A0AAV4C938</accession>
<dbReference type="EMBL" id="BLXT01005987">
    <property type="protein sequence ID" value="GFO28047.1"/>
    <property type="molecule type" value="Genomic_DNA"/>
</dbReference>
<evidence type="ECO:0000313" key="2">
    <source>
        <dbReference type="Proteomes" id="UP000735302"/>
    </source>
</evidence>
<protein>
    <submittedName>
        <fullName evidence="1">Uncharacterized protein</fullName>
    </submittedName>
</protein>
<sequence length="82" mass="9069">MATCFWMLKQPRFIKCFDAEPSANNIMFLFNSCVESICEPSFARNGCYNVINIIQAVGCANVGRLPILANFLSGSLCPPYVP</sequence>
<comment type="caution">
    <text evidence="1">The sequence shown here is derived from an EMBL/GenBank/DDBJ whole genome shotgun (WGS) entry which is preliminary data.</text>
</comment>
<evidence type="ECO:0000313" key="1">
    <source>
        <dbReference type="EMBL" id="GFO28047.1"/>
    </source>
</evidence>
<organism evidence="1 2">
    <name type="scientific">Plakobranchus ocellatus</name>
    <dbReference type="NCBI Taxonomy" id="259542"/>
    <lineage>
        <taxon>Eukaryota</taxon>
        <taxon>Metazoa</taxon>
        <taxon>Spiralia</taxon>
        <taxon>Lophotrochozoa</taxon>
        <taxon>Mollusca</taxon>
        <taxon>Gastropoda</taxon>
        <taxon>Heterobranchia</taxon>
        <taxon>Euthyneura</taxon>
        <taxon>Panpulmonata</taxon>
        <taxon>Sacoglossa</taxon>
        <taxon>Placobranchoidea</taxon>
        <taxon>Plakobranchidae</taxon>
        <taxon>Plakobranchus</taxon>
    </lineage>
</organism>